<feature type="domain" description="Fungal lipase-type" evidence="4">
    <location>
        <begin position="107"/>
        <end position="263"/>
    </location>
</feature>
<evidence type="ECO:0000256" key="1">
    <source>
        <dbReference type="ARBA" id="ARBA00022729"/>
    </source>
</evidence>
<evidence type="ECO:0000313" key="6">
    <source>
        <dbReference type="Proteomes" id="UP000799439"/>
    </source>
</evidence>
<reference evidence="5" key="1">
    <citation type="journal article" date="2020" name="Stud. Mycol.">
        <title>101 Dothideomycetes genomes: a test case for predicting lifestyles and emergence of pathogens.</title>
        <authorList>
            <person name="Haridas S."/>
            <person name="Albert R."/>
            <person name="Binder M."/>
            <person name="Bloem J."/>
            <person name="Labutti K."/>
            <person name="Salamov A."/>
            <person name="Andreopoulos B."/>
            <person name="Baker S."/>
            <person name="Barry K."/>
            <person name="Bills G."/>
            <person name="Bluhm B."/>
            <person name="Cannon C."/>
            <person name="Castanera R."/>
            <person name="Culley D."/>
            <person name="Daum C."/>
            <person name="Ezra D."/>
            <person name="Gonzalez J."/>
            <person name="Henrissat B."/>
            <person name="Kuo A."/>
            <person name="Liang C."/>
            <person name="Lipzen A."/>
            <person name="Lutzoni F."/>
            <person name="Magnuson J."/>
            <person name="Mondo S."/>
            <person name="Nolan M."/>
            <person name="Ohm R."/>
            <person name="Pangilinan J."/>
            <person name="Park H.-J."/>
            <person name="Ramirez L."/>
            <person name="Alfaro M."/>
            <person name="Sun H."/>
            <person name="Tritt A."/>
            <person name="Yoshinaga Y."/>
            <person name="Zwiers L.-H."/>
            <person name="Turgeon B."/>
            <person name="Goodwin S."/>
            <person name="Spatafora J."/>
            <person name="Crous P."/>
            <person name="Grigoriev I."/>
        </authorList>
    </citation>
    <scope>NUCLEOTIDE SEQUENCE</scope>
    <source>
        <strain evidence="5">CBS 260.36</strain>
    </source>
</reference>
<dbReference type="InterPro" id="IPR002921">
    <property type="entry name" value="Fungal_lipase-type"/>
</dbReference>
<dbReference type="SUPFAM" id="SSF53474">
    <property type="entry name" value="alpha/beta-Hydrolases"/>
    <property type="match status" value="1"/>
</dbReference>
<dbReference type="Proteomes" id="UP000799439">
    <property type="component" value="Unassembled WGS sequence"/>
</dbReference>
<dbReference type="PANTHER" id="PTHR46640:SF1">
    <property type="entry name" value="FUNGAL LIPASE-LIKE DOMAIN-CONTAINING PROTEIN-RELATED"/>
    <property type="match status" value="1"/>
</dbReference>
<proteinExistence type="predicted"/>
<dbReference type="GO" id="GO:0006629">
    <property type="term" value="P:lipid metabolic process"/>
    <property type="evidence" value="ECO:0007669"/>
    <property type="project" value="InterPro"/>
</dbReference>
<sequence length="356" mass="39469">MRFLFALISVLHLGYCFDQNPLLDFSNARTPVPPQLYAELEELSRIVDISYCVGTANTGISKPFNCLSRCSAFPSFELITTWNSGPLFTDSCGYIALSHAPAAQRIIIAFRGTYSIANTILDLATVPQEYLPYPASNNSNEDVPKCDDCSVHLGFYKSWIAAQGEILPQLRLLRATYPTYKLTLVGHSLGGAVAALAGLEFQNRGWKPTVTTFGEPKIGNEGLAKYFDQRFGLDVSSVSKAGHEKVYRRVTHRDDPVPLLPPTEWGFVPHAGEVFINKSSLPHDIGDLIMCNGDVDEACSAGDDASVVAARHAEARAGFEMPARFKLWQLLFAHRDYFWRLGVCLPQMRMPWEGIE</sequence>
<evidence type="ECO:0000256" key="2">
    <source>
        <dbReference type="ARBA" id="ARBA00022801"/>
    </source>
</evidence>
<dbReference type="CDD" id="cd00519">
    <property type="entry name" value="Lipase_3"/>
    <property type="match status" value="1"/>
</dbReference>
<evidence type="ECO:0000256" key="3">
    <source>
        <dbReference type="SAM" id="SignalP"/>
    </source>
</evidence>
<dbReference type="GO" id="GO:0016787">
    <property type="term" value="F:hydrolase activity"/>
    <property type="evidence" value="ECO:0007669"/>
    <property type="project" value="UniProtKB-KW"/>
</dbReference>
<organism evidence="5 6">
    <name type="scientific">Myriangium duriaei CBS 260.36</name>
    <dbReference type="NCBI Taxonomy" id="1168546"/>
    <lineage>
        <taxon>Eukaryota</taxon>
        <taxon>Fungi</taxon>
        <taxon>Dikarya</taxon>
        <taxon>Ascomycota</taxon>
        <taxon>Pezizomycotina</taxon>
        <taxon>Dothideomycetes</taxon>
        <taxon>Dothideomycetidae</taxon>
        <taxon>Myriangiales</taxon>
        <taxon>Myriangiaceae</taxon>
        <taxon>Myriangium</taxon>
    </lineage>
</organism>
<dbReference type="EMBL" id="ML996081">
    <property type="protein sequence ID" value="KAF2156854.1"/>
    <property type="molecule type" value="Genomic_DNA"/>
</dbReference>
<name>A0A9P4MP41_9PEZI</name>
<evidence type="ECO:0000259" key="4">
    <source>
        <dbReference type="Pfam" id="PF01764"/>
    </source>
</evidence>
<comment type="caution">
    <text evidence="5">The sequence shown here is derived from an EMBL/GenBank/DDBJ whole genome shotgun (WGS) entry which is preliminary data.</text>
</comment>
<dbReference type="PANTHER" id="PTHR46640">
    <property type="entry name" value="TRIACYLGLYCEROL LIPASE, PUTATIVE (AFU_ORTHOLOGUE AFUA_6G06510)-RELATED"/>
    <property type="match status" value="1"/>
</dbReference>
<accession>A0A9P4MP41</accession>
<dbReference type="Gene3D" id="3.40.50.1820">
    <property type="entry name" value="alpha/beta hydrolase"/>
    <property type="match status" value="1"/>
</dbReference>
<gene>
    <name evidence="5" type="ORF">K461DRAFT_272945</name>
</gene>
<feature type="signal peptide" evidence="3">
    <location>
        <begin position="1"/>
        <end position="16"/>
    </location>
</feature>
<dbReference type="AlphaFoldDB" id="A0A9P4MP41"/>
<keyword evidence="1 3" id="KW-0732">Signal</keyword>
<dbReference type="InterPro" id="IPR051299">
    <property type="entry name" value="AB_hydrolase_lip/est"/>
</dbReference>
<dbReference type="InterPro" id="IPR029058">
    <property type="entry name" value="AB_hydrolase_fold"/>
</dbReference>
<dbReference type="Pfam" id="PF01764">
    <property type="entry name" value="Lipase_3"/>
    <property type="match status" value="1"/>
</dbReference>
<keyword evidence="6" id="KW-1185">Reference proteome</keyword>
<keyword evidence="2" id="KW-0378">Hydrolase</keyword>
<dbReference type="OrthoDB" id="438440at2759"/>
<evidence type="ECO:0000313" key="5">
    <source>
        <dbReference type="EMBL" id="KAF2156854.1"/>
    </source>
</evidence>
<protein>
    <submittedName>
        <fullName evidence="5">Alpha/beta-hydrolase</fullName>
    </submittedName>
</protein>
<feature type="chain" id="PRO_5040209576" evidence="3">
    <location>
        <begin position="17"/>
        <end position="356"/>
    </location>
</feature>